<proteinExistence type="predicted"/>
<dbReference type="EMBL" id="JX649876">
    <property type="protein sequence ID" value="AGC71552.1"/>
    <property type="molecule type" value="Genomic_DNA"/>
</dbReference>
<sequence>MKRSTKLLAACSGLCGLAALAWPTVSSASSFRGLIGSPGAAPERVEAYSISDDGRVVVGQLRTAGMVRGEAFRWTAEAGFERLGILGGEDPESAALAVSADGSVVVGWTTSPLSNYGEAFRWERSTGMIGLGDLPGGYAESSATAVSADGSVVVGRSTSALAPNSFGEAFRWTAATGMVGLGVMTSSGFDYSFADGVSADGTSITGTASTEQGHEIFLWTALDGMVPLGSLEGKPYPTSYGLDISADGTALIGFTDYGSQVARSFRWTAAGGMEELGDLPGSGGNRVFSLSADGSVAVGDAFLDGRTATIWDATHGMRELKQALIDSGLAQEIEGWTLEYGAGVAGDNLTIAGSGINPAGEHDAFIAELGPPSIVQIPTVSGGMLVAFAMLLAAGALGRLRILRRG</sequence>
<reference evidence="3" key="1">
    <citation type="submission" date="2012-09" db="EMBL/GenBank/DDBJ databases">
        <title>Metagenomic Characterization of a Microbial Community in Wastewater Detects High Levels of Antibiotic Resistance.</title>
        <authorList>
            <person name="Abrams M."/>
            <person name="Caldwell A."/>
            <person name="Vandaei E."/>
            <person name="Lee W."/>
            <person name="Perrott J."/>
            <person name="Khan S.Y."/>
            <person name="Ta J."/>
            <person name="Romero D."/>
            <person name="Nguyen V."/>
            <person name="Pourmand N."/>
            <person name="Ouverney C.C."/>
        </authorList>
    </citation>
    <scope>NUCLEOTIDE SEQUENCE</scope>
</reference>
<keyword evidence="1" id="KW-0812">Transmembrane</keyword>
<evidence type="ECO:0000256" key="1">
    <source>
        <dbReference type="SAM" id="Phobius"/>
    </source>
</evidence>
<dbReference type="NCBIfam" id="TIGR02913">
    <property type="entry name" value="HAF_rpt"/>
    <property type="match status" value="2"/>
</dbReference>
<dbReference type="InterPro" id="IPR014262">
    <property type="entry name" value="HAF_rpt"/>
</dbReference>
<dbReference type="SUPFAM" id="SSF69322">
    <property type="entry name" value="Tricorn protease domain 2"/>
    <property type="match status" value="1"/>
</dbReference>
<feature type="chain" id="PRO_5003985078" evidence="2">
    <location>
        <begin position="22"/>
        <end position="406"/>
    </location>
</feature>
<evidence type="ECO:0000256" key="2">
    <source>
        <dbReference type="SAM" id="SignalP"/>
    </source>
</evidence>
<keyword evidence="1" id="KW-1133">Transmembrane helix</keyword>
<keyword evidence="1" id="KW-0472">Membrane</keyword>
<evidence type="ECO:0000313" key="3">
    <source>
        <dbReference type="EMBL" id="AGC71552.1"/>
    </source>
</evidence>
<protein>
    <submittedName>
        <fullName evidence="3">Autotransporter beta-domain protein</fullName>
    </submittedName>
</protein>
<organism evidence="3">
    <name type="scientific">uncultured bacterium A1Q1_fos_517</name>
    <dbReference type="NCBI Taxonomy" id="1256582"/>
    <lineage>
        <taxon>Bacteria</taxon>
        <taxon>environmental samples</taxon>
    </lineage>
</organism>
<feature type="transmembrane region" description="Helical" evidence="1">
    <location>
        <begin position="380"/>
        <end position="400"/>
    </location>
</feature>
<feature type="signal peptide" evidence="2">
    <location>
        <begin position="1"/>
        <end position="21"/>
    </location>
</feature>
<keyword evidence="2" id="KW-0732">Signal</keyword>
<dbReference type="AlphaFoldDB" id="L7VRE1"/>
<accession>L7VRE1</accession>
<name>L7VRE1_9BACT</name>